<feature type="region of interest" description="Disordered" evidence="1">
    <location>
        <begin position="1"/>
        <end position="52"/>
    </location>
</feature>
<dbReference type="EMBL" id="CP000878">
    <property type="protein sequence ID" value="ABX08641.1"/>
    <property type="molecule type" value="Genomic_DNA"/>
</dbReference>
<organism evidence="2 3">
    <name type="scientific">Prochlorococcus marinus (strain MIT 9211)</name>
    <dbReference type="NCBI Taxonomy" id="93059"/>
    <lineage>
        <taxon>Bacteria</taxon>
        <taxon>Bacillati</taxon>
        <taxon>Cyanobacteriota</taxon>
        <taxon>Cyanophyceae</taxon>
        <taxon>Synechococcales</taxon>
        <taxon>Prochlorococcaceae</taxon>
        <taxon>Prochlorococcus</taxon>
    </lineage>
</organism>
<keyword evidence="3" id="KW-1185">Reference proteome</keyword>
<name>A9B9X9_PROM4</name>
<accession>A9B9X9</accession>
<evidence type="ECO:0000313" key="2">
    <source>
        <dbReference type="EMBL" id="ABX08641.1"/>
    </source>
</evidence>
<evidence type="ECO:0000256" key="1">
    <source>
        <dbReference type="SAM" id="MobiDB-lite"/>
    </source>
</evidence>
<dbReference type="HOGENOM" id="CLU_126551_0_0_3"/>
<dbReference type="eggNOG" id="ENOG5034218">
    <property type="taxonomic scope" value="Bacteria"/>
</dbReference>
<feature type="compositionally biased region" description="Basic and acidic residues" evidence="1">
    <location>
        <begin position="7"/>
        <end position="19"/>
    </location>
</feature>
<dbReference type="KEGG" id="pmj:P9211_07101"/>
<dbReference type="RefSeq" id="WP_012195263.1">
    <property type="nucleotide sequence ID" value="NC_009976.1"/>
</dbReference>
<feature type="compositionally biased region" description="Polar residues" evidence="1">
    <location>
        <begin position="29"/>
        <end position="40"/>
    </location>
</feature>
<gene>
    <name evidence="2" type="ordered locus">P9211_07101</name>
</gene>
<evidence type="ECO:0000313" key="3">
    <source>
        <dbReference type="Proteomes" id="UP000000788"/>
    </source>
</evidence>
<proteinExistence type="predicted"/>
<protein>
    <submittedName>
        <fullName evidence="2">Uncharacterized protein</fullName>
    </submittedName>
</protein>
<sequence length="118" mass="13608">MSFDPNSLERLRELSRQLPKEIPTPNRPLLNTKQSSNSPQHPIETEEDPKELFKQLIKASPDGKIPKHLITRLKNIEGKSIGNENKHTPIEREEAINNKSDQIDSLYVSFKQLLLEEE</sequence>
<dbReference type="OrthoDB" id="541217at2"/>
<dbReference type="AlphaFoldDB" id="A9B9X9"/>
<dbReference type="STRING" id="93059.P9211_07101"/>
<dbReference type="Proteomes" id="UP000000788">
    <property type="component" value="Chromosome"/>
</dbReference>
<reference evidence="2 3" key="1">
    <citation type="journal article" date="2007" name="PLoS Genet.">
        <title>Patterns and implications of gene gain and loss in the evolution of Prochlorococcus.</title>
        <authorList>
            <person name="Kettler G.C."/>
            <person name="Martiny A.C."/>
            <person name="Huang K."/>
            <person name="Zucker J."/>
            <person name="Coleman M.L."/>
            <person name="Rodrigue S."/>
            <person name="Chen F."/>
            <person name="Lapidus A."/>
            <person name="Ferriera S."/>
            <person name="Johnson J."/>
            <person name="Steglich C."/>
            <person name="Church G.M."/>
            <person name="Richardson P."/>
            <person name="Chisholm S.W."/>
        </authorList>
    </citation>
    <scope>NUCLEOTIDE SEQUENCE [LARGE SCALE GENOMIC DNA]</scope>
    <source>
        <strain evidence="3">MIT 9211</strain>
    </source>
</reference>